<evidence type="ECO:0000313" key="2">
    <source>
        <dbReference type="Proteomes" id="UP000448867"/>
    </source>
</evidence>
<accession>A0A7X2IWA9</accession>
<protein>
    <submittedName>
        <fullName evidence="1">Uncharacterized protein</fullName>
    </submittedName>
</protein>
<comment type="caution">
    <text evidence="1">The sequence shown here is derived from an EMBL/GenBank/DDBJ whole genome shotgun (WGS) entry which is preliminary data.</text>
</comment>
<organism evidence="1 2">
    <name type="scientific">Metabacillus lacus</name>
    <dbReference type="NCBI Taxonomy" id="1983721"/>
    <lineage>
        <taxon>Bacteria</taxon>
        <taxon>Bacillati</taxon>
        <taxon>Bacillota</taxon>
        <taxon>Bacilli</taxon>
        <taxon>Bacillales</taxon>
        <taxon>Bacillaceae</taxon>
        <taxon>Metabacillus</taxon>
    </lineage>
</organism>
<name>A0A7X2IWA9_9BACI</name>
<dbReference type="AlphaFoldDB" id="A0A7X2IWA9"/>
<keyword evidence="2" id="KW-1185">Reference proteome</keyword>
<proteinExistence type="predicted"/>
<gene>
    <name evidence="1" type="ORF">GJU40_01895</name>
</gene>
<dbReference type="EMBL" id="WKKI01000002">
    <property type="protein sequence ID" value="MRX70920.1"/>
    <property type="molecule type" value="Genomic_DNA"/>
</dbReference>
<evidence type="ECO:0000313" key="1">
    <source>
        <dbReference type="EMBL" id="MRX70920.1"/>
    </source>
</evidence>
<dbReference type="Proteomes" id="UP000448867">
    <property type="component" value="Unassembled WGS sequence"/>
</dbReference>
<dbReference type="RefSeq" id="WP_154306050.1">
    <property type="nucleotide sequence ID" value="NZ_WKKI01000002.1"/>
</dbReference>
<reference evidence="1 2" key="1">
    <citation type="submission" date="2019-11" db="EMBL/GenBank/DDBJ databases">
        <title>Bacillus lacus genome.</title>
        <authorList>
            <person name="Allen C.J."/>
            <person name="Newman J.D."/>
        </authorList>
    </citation>
    <scope>NUCLEOTIDE SEQUENCE [LARGE SCALE GENOMIC DNA]</scope>
    <source>
        <strain evidence="1 2">KCTC 33946</strain>
    </source>
</reference>
<sequence length="51" mass="5834">MNIKKMPADSEAVKANKDIQKEFYSEQQTDLHVYMNNETSILGISATEDKQ</sequence>